<keyword evidence="2" id="KW-1185">Reference proteome</keyword>
<name>A0A8X6Q9I3_NEPPI</name>
<protein>
    <submittedName>
        <fullName evidence="1">Uncharacterized protein</fullName>
    </submittedName>
</protein>
<organism evidence="1 2">
    <name type="scientific">Nephila pilipes</name>
    <name type="common">Giant wood spider</name>
    <name type="synonym">Nephila maculata</name>
    <dbReference type="NCBI Taxonomy" id="299642"/>
    <lineage>
        <taxon>Eukaryota</taxon>
        <taxon>Metazoa</taxon>
        <taxon>Ecdysozoa</taxon>
        <taxon>Arthropoda</taxon>
        <taxon>Chelicerata</taxon>
        <taxon>Arachnida</taxon>
        <taxon>Araneae</taxon>
        <taxon>Araneomorphae</taxon>
        <taxon>Entelegynae</taxon>
        <taxon>Araneoidea</taxon>
        <taxon>Nephilidae</taxon>
        <taxon>Nephila</taxon>
    </lineage>
</organism>
<accession>A0A8X6Q9I3</accession>
<proteinExistence type="predicted"/>
<evidence type="ECO:0000313" key="1">
    <source>
        <dbReference type="EMBL" id="GFU13137.1"/>
    </source>
</evidence>
<reference evidence="1" key="1">
    <citation type="submission" date="2020-08" db="EMBL/GenBank/DDBJ databases">
        <title>Multicomponent nature underlies the extraordinary mechanical properties of spider dragline silk.</title>
        <authorList>
            <person name="Kono N."/>
            <person name="Nakamura H."/>
            <person name="Mori M."/>
            <person name="Yoshida Y."/>
            <person name="Ohtoshi R."/>
            <person name="Malay A.D."/>
            <person name="Moran D.A.P."/>
            <person name="Tomita M."/>
            <person name="Numata K."/>
            <person name="Arakawa K."/>
        </authorList>
    </citation>
    <scope>NUCLEOTIDE SEQUENCE</scope>
</reference>
<gene>
    <name evidence="1" type="ORF">NPIL_357461</name>
</gene>
<dbReference type="EMBL" id="BMAW01078933">
    <property type="protein sequence ID" value="GFU13137.1"/>
    <property type="molecule type" value="Genomic_DNA"/>
</dbReference>
<sequence length="74" mass="8811">MERPMEKCSGKRLRNRRRFTGCDSSVFSYHVHRDERRSVHGKDRLETVIRIMPQFFTKLRNHVSTPTGTLDLVH</sequence>
<dbReference type="AlphaFoldDB" id="A0A8X6Q9I3"/>
<evidence type="ECO:0000313" key="2">
    <source>
        <dbReference type="Proteomes" id="UP000887013"/>
    </source>
</evidence>
<dbReference type="Proteomes" id="UP000887013">
    <property type="component" value="Unassembled WGS sequence"/>
</dbReference>
<comment type="caution">
    <text evidence="1">The sequence shown here is derived from an EMBL/GenBank/DDBJ whole genome shotgun (WGS) entry which is preliminary data.</text>
</comment>